<evidence type="ECO:0000313" key="1">
    <source>
        <dbReference type="EMBL" id="MDW9253408.1"/>
    </source>
</evidence>
<dbReference type="EMBL" id="QXCT01000001">
    <property type="protein sequence ID" value="MDW9253408.1"/>
    <property type="molecule type" value="Genomic_DNA"/>
</dbReference>
<organism evidence="1 2">
    <name type="scientific">Burkholderia thailandensis</name>
    <dbReference type="NCBI Taxonomy" id="57975"/>
    <lineage>
        <taxon>Bacteria</taxon>
        <taxon>Pseudomonadati</taxon>
        <taxon>Pseudomonadota</taxon>
        <taxon>Betaproteobacteria</taxon>
        <taxon>Burkholderiales</taxon>
        <taxon>Burkholderiaceae</taxon>
        <taxon>Burkholderia</taxon>
        <taxon>pseudomallei group</taxon>
    </lineage>
</organism>
<accession>A0AAW9CWC2</accession>
<dbReference type="Proteomes" id="UP001272137">
    <property type="component" value="Unassembled WGS sequence"/>
</dbReference>
<protein>
    <submittedName>
        <fullName evidence="1">Uncharacterized protein</fullName>
    </submittedName>
</protein>
<reference evidence="1" key="1">
    <citation type="submission" date="2018-08" db="EMBL/GenBank/DDBJ databases">
        <title>Identification of Burkholderia cepacia strains that express a Burkholderia pseudomallei-like capsular polysaccharide.</title>
        <authorList>
            <person name="Burtnick M.N."/>
            <person name="Vongsouvath M."/>
            <person name="Newton P."/>
            <person name="Wuthiekanun V."/>
            <person name="Limmathurotsakul D."/>
            <person name="Brett P.J."/>
            <person name="Chantratita N."/>
            <person name="Dance D.A."/>
        </authorList>
    </citation>
    <scope>NUCLEOTIDE SEQUENCE</scope>
    <source>
        <strain evidence="1">SBXCC001</strain>
    </source>
</reference>
<dbReference type="AlphaFoldDB" id="A0AAW9CWC2"/>
<proteinExistence type="predicted"/>
<comment type="caution">
    <text evidence="1">The sequence shown here is derived from an EMBL/GenBank/DDBJ whole genome shotgun (WGS) entry which is preliminary data.</text>
</comment>
<gene>
    <name evidence="1" type="ORF">C7S16_7208</name>
</gene>
<evidence type="ECO:0000313" key="2">
    <source>
        <dbReference type="Proteomes" id="UP001272137"/>
    </source>
</evidence>
<name>A0AAW9CWC2_BURTH</name>
<sequence length="44" mass="5059">MVQARFDIERVRPDAADGRGNGGGTLFLNRFQQKIFIRHESIKI</sequence>